<comment type="caution">
    <text evidence="1">The sequence shown here is derived from an EMBL/GenBank/DDBJ whole genome shotgun (WGS) entry which is preliminary data.</text>
</comment>
<dbReference type="EMBL" id="JAROCE010000002">
    <property type="protein sequence ID" value="MFM2720546.1"/>
    <property type="molecule type" value="Genomic_DNA"/>
</dbReference>
<gene>
    <name evidence="1" type="ORF">P5G46_08515</name>
</gene>
<evidence type="ECO:0000313" key="1">
    <source>
        <dbReference type="EMBL" id="MFM2720546.1"/>
    </source>
</evidence>
<name>A0ABW9GFK8_9MICO</name>
<keyword evidence="2" id="KW-1185">Reference proteome</keyword>
<accession>A0ABW9GFK8</accession>
<reference evidence="1 2" key="1">
    <citation type="submission" date="2023-03" db="EMBL/GenBank/DDBJ databases">
        <title>MT1 and MT2 Draft Genomes of Novel Species.</title>
        <authorList>
            <person name="Venkateswaran K."/>
        </authorList>
    </citation>
    <scope>NUCLEOTIDE SEQUENCE [LARGE SCALE GENOMIC DNA]</scope>
    <source>
        <strain evidence="1 2">IF8SW-P5</strain>
    </source>
</reference>
<proteinExistence type="predicted"/>
<dbReference type="RefSeq" id="WP_239278165.1">
    <property type="nucleotide sequence ID" value="NZ_JAROCE010000002.1"/>
</dbReference>
<dbReference type="Proteomes" id="UP001630303">
    <property type="component" value="Unassembled WGS sequence"/>
</dbReference>
<protein>
    <submittedName>
        <fullName evidence="1">Uncharacterized protein</fullName>
    </submittedName>
</protein>
<sequence>MTLVVEMMKDGIEFPVLDAEEFVLEEGESFELGSFVNKDLSQTYAPFLDEFAAITEHIPRTLVVISPRGRLIHVFVDLGRYHRGQFEAWVDDEKLEAARPARGAAYHVVDRHEQDGFILRLRHKTQGRWLRVIARFGVRGIPTATTRHEALEFLRSYIVPQMASGQAGEALAAALDAYGDGRRSSREDLVRRTLETAASRFAMTEGTLKDATRYAYRKVFVWIVGQQVRVRHRPDREKWLTALAALELDRFTAPGETGEFRESNRVEGLVDLAAALSDAGVLTRDDLAHLLDDATGRR</sequence>
<evidence type="ECO:0000313" key="2">
    <source>
        <dbReference type="Proteomes" id="UP001630303"/>
    </source>
</evidence>
<organism evidence="1 2">
    <name type="scientific">Microbacterium mcarthurae</name>
    <dbReference type="NCBI Taxonomy" id="3035918"/>
    <lineage>
        <taxon>Bacteria</taxon>
        <taxon>Bacillati</taxon>
        <taxon>Actinomycetota</taxon>
        <taxon>Actinomycetes</taxon>
        <taxon>Micrococcales</taxon>
        <taxon>Microbacteriaceae</taxon>
        <taxon>Microbacterium</taxon>
    </lineage>
</organism>